<proteinExistence type="predicted"/>
<reference evidence="1" key="1">
    <citation type="journal article" date="2014" name="Front. Microbiol.">
        <title>High frequency of phylogenetically diverse reductive dehalogenase-homologous genes in deep subseafloor sedimentary metagenomes.</title>
        <authorList>
            <person name="Kawai M."/>
            <person name="Futagami T."/>
            <person name="Toyoda A."/>
            <person name="Takaki Y."/>
            <person name="Nishi S."/>
            <person name="Hori S."/>
            <person name="Arai W."/>
            <person name="Tsubouchi T."/>
            <person name="Morono Y."/>
            <person name="Uchiyama I."/>
            <person name="Ito T."/>
            <person name="Fujiyama A."/>
            <person name="Inagaki F."/>
            <person name="Takami H."/>
        </authorList>
    </citation>
    <scope>NUCLEOTIDE SEQUENCE</scope>
    <source>
        <strain evidence="1">Expedition CK06-06</strain>
    </source>
</reference>
<comment type="caution">
    <text evidence="1">The sequence shown here is derived from an EMBL/GenBank/DDBJ whole genome shotgun (WGS) entry which is preliminary data.</text>
</comment>
<feature type="non-terminal residue" evidence="1">
    <location>
        <position position="218"/>
    </location>
</feature>
<name>X1CG77_9ZZZZ</name>
<sequence>MGVWNRLRVNRHNIVPISGGVQSSLTIKYDVRQLATTTLEIKYNLRNLVSDTLEVVYGVRNIISDTLEVIYNVNGSVRDTLKLIWSIIAPAITASFKQATHFGSELETIEEMPPLPRTAIISSTGFHISADLKVPESTALHTQASLKVPNIIPIHASSESLMKREFVGVMTADLKVSNQIPVKMEAKFKVTQPIATMKAEISFAPLYCYLFHLQILQH</sequence>
<accession>X1CG77</accession>
<evidence type="ECO:0000313" key="1">
    <source>
        <dbReference type="EMBL" id="GAG83241.1"/>
    </source>
</evidence>
<dbReference type="EMBL" id="BART01012619">
    <property type="protein sequence ID" value="GAG83241.1"/>
    <property type="molecule type" value="Genomic_DNA"/>
</dbReference>
<dbReference type="AlphaFoldDB" id="X1CG77"/>
<organism evidence="1">
    <name type="scientific">marine sediment metagenome</name>
    <dbReference type="NCBI Taxonomy" id="412755"/>
    <lineage>
        <taxon>unclassified sequences</taxon>
        <taxon>metagenomes</taxon>
        <taxon>ecological metagenomes</taxon>
    </lineage>
</organism>
<gene>
    <name evidence="1" type="ORF">S01H4_26238</name>
</gene>
<protein>
    <submittedName>
        <fullName evidence="1">Uncharacterized protein</fullName>
    </submittedName>
</protein>